<dbReference type="InterPro" id="IPR016167">
    <property type="entry name" value="FAD-bd_PCMH_sub1"/>
</dbReference>
<dbReference type="SUPFAM" id="SSF56176">
    <property type="entry name" value="FAD-binding/transporter-associated domain-like"/>
    <property type="match status" value="1"/>
</dbReference>
<organism evidence="6 7">
    <name type="scientific">Megasphaera vaginalis</name>
    <name type="common">ex Srinivasan et al. 2021</name>
    <dbReference type="NCBI Taxonomy" id="1111454"/>
    <lineage>
        <taxon>Bacteria</taxon>
        <taxon>Bacillati</taxon>
        <taxon>Bacillota</taxon>
        <taxon>Negativicutes</taxon>
        <taxon>Veillonellales</taxon>
        <taxon>Veillonellaceae</taxon>
        <taxon>Megasphaera</taxon>
    </lineage>
</organism>
<comment type="caution">
    <text evidence="6">The sequence shown here is derived from an EMBL/GenBank/DDBJ whole genome shotgun (WGS) entry which is preliminary data.</text>
</comment>
<dbReference type="RefSeq" id="WP_023054025.1">
    <property type="nucleotide sequence ID" value="NZ_AWXA01000041.1"/>
</dbReference>
<dbReference type="Gene3D" id="1.10.45.10">
    <property type="entry name" value="Vanillyl-alcohol Oxidase, Chain A, domain 4"/>
    <property type="match status" value="1"/>
</dbReference>
<dbReference type="PANTHER" id="PTHR42934:SF2">
    <property type="entry name" value="GLYCOLATE OXIDASE SUBUNIT GLCD"/>
    <property type="match status" value="1"/>
</dbReference>
<proteinExistence type="predicted"/>
<dbReference type="Gene3D" id="3.30.70.2740">
    <property type="match status" value="1"/>
</dbReference>
<dbReference type="eggNOG" id="COG0277">
    <property type="taxonomic scope" value="Bacteria"/>
</dbReference>
<dbReference type="Pfam" id="PF02913">
    <property type="entry name" value="FAD-oxidase_C"/>
    <property type="match status" value="1"/>
</dbReference>
<reference evidence="6 7" key="1">
    <citation type="submission" date="2013-09" db="EMBL/GenBank/DDBJ databases">
        <authorList>
            <person name="Durkin A.S."/>
            <person name="Haft D.R."/>
            <person name="McCorrison J."/>
            <person name="Torralba M."/>
            <person name="Gillis M."/>
            <person name="Haft D.H."/>
            <person name="Methe B."/>
            <person name="Sutton G."/>
            <person name="Nelson K.E."/>
        </authorList>
    </citation>
    <scope>NUCLEOTIDE SEQUENCE [LARGE SCALE GENOMIC DNA]</scope>
    <source>
        <strain evidence="6 7">BV3C16-1</strain>
    </source>
</reference>
<comment type="cofactor">
    <cofactor evidence="1">
        <name>FAD</name>
        <dbReference type="ChEBI" id="CHEBI:57692"/>
    </cofactor>
</comment>
<evidence type="ECO:0000256" key="4">
    <source>
        <dbReference type="ARBA" id="ARBA00023002"/>
    </source>
</evidence>
<evidence type="ECO:0000256" key="1">
    <source>
        <dbReference type="ARBA" id="ARBA00001974"/>
    </source>
</evidence>
<evidence type="ECO:0000313" key="6">
    <source>
        <dbReference type="EMBL" id="ERT58726.1"/>
    </source>
</evidence>
<dbReference type="EMBL" id="AWXA01000041">
    <property type="protein sequence ID" value="ERT58726.1"/>
    <property type="molecule type" value="Genomic_DNA"/>
</dbReference>
<dbReference type="AlphaFoldDB" id="U7UHF4"/>
<dbReference type="PANTHER" id="PTHR42934">
    <property type="entry name" value="GLYCOLATE OXIDASE SUBUNIT GLCD"/>
    <property type="match status" value="1"/>
</dbReference>
<dbReference type="Pfam" id="PF01565">
    <property type="entry name" value="FAD_binding_4"/>
    <property type="match status" value="1"/>
</dbReference>
<dbReference type="InterPro" id="IPR016164">
    <property type="entry name" value="FAD-linked_Oxase-like_C"/>
</dbReference>
<feature type="domain" description="FAD-binding PCMH-type" evidence="5">
    <location>
        <begin position="44"/>
        <end position="224"/>
    </location>
</feature>
<dbReference type="InterPro" id="IPR016171">
    <property type="entry name" value="Vanillyl_alc_oxidase_C-sub2"/>
</dbReference>
<evidence type="ECO:0000259" key="5">
    <source>
        <dbReference type="PROSITE" id="PS51387"/>
    </source>
</evidence>
<evidence type="ECO:0000313" key="7">
    <source>
        <dbReference type="Proteomes" id="UP000017090"/>
    </source>
</evidence>
<evidence type="ECO:0000256" key="3">
    <source>
        <dbReference type="ARBA" id="ARBA00022827"/>
    </source>
</evidence>
<sequence>MGTYQRLTAEHIECLTHIVGAGYVYATAEKRLPYDRDEGADDGFARLPDAVVLPGSATEIAAIMRWANRERIPVVPRGAGTGLEAGAVVNRYGGIVLSTERLNHMIEFDAERLYAVVEPAVRTAVLQAEAKKRGLLYAGDPCSGDSCFIGGNGATNAGGNRAVKYGTTRDQIYSIEVVTPQGDITTLGGRLKKVTTGYPLEKIVIGSEGTLGIITKLTVKLLPLPPYSAHILAVFPDAATALSVVTAFSGAGIEPTCLEFMDNDCVRIVEKFLGEKQPYSDVGNYMIMQVDSKQEILLDETCLEIDACCRELGAIDVFVADADRIWRARKNFSEASGSEGPVAMEDFVVPPDCLAALLTRLKQIAADTGLSFRGVSHAGDGNLHLDVLRKELDDALWRERLSAFETQACNVVYELGGKLSGEHGIGECRKTLMKAYTDPVELELMKALKKAWDPNLILNPGKIFDVE</sequence>
<dbReference type="InterPro" id="IPR016169">
    <property type="entry name" value="FAD-bd_PCMH_sub2"/>
</dbReference>
<dbReference type="GO" id="GO:0071949">
    <property type="term" value="F:FAD binding"/>
    <property type="evidence" value="ECO:0007669"/>
    <property type="project" value="InterPro"/>
</dbReference>
<name>U7UHF4_9FIRM</name>
<dbReference type="Gene3D" id="3.30.43.10">
    <property type="entry name" value="Uridine Diphospho-n-acetylenolpyruvylglucosamine Reductase, domain 2"/>
    <property type="match status" value="1"/>
</dbReference>
<dbReference type="OrthoDB" id="9767256at2"/>
<dbReference type="InterPro" id="IPR036318">
    <property type="entry name" value="FAD-bd_PCMH-like_sf"/>
</dbReference>
<evidence type="ECO:0000256" key="2">
    <source>
        <dbReference type="ARBA" id="ARBA00022630"/>
    </source>
</evidence>
<keyword evidence="7" id="KW-1185">Reference proteome</keyword>
<dbReference type="PATRIC" id="fig|1111454.3.peg.1443"/>
<dbReference type="InterPro" id="IPR006094">
    <property type="entry name" value="Oxid_FAD_bind_N"/>
</dbReference>
<dbReference type="PROSITE" id="PS51387">
    <property type="entry name" value="FAD_PCMH"/>
    <property type="match status" value="1"/>
</dbReference>
<dbReference type="STRING" id="1111454.HMPREF1250_1778"/>
<keyword evidence="2" id="KW-0285">Flavoprotein</keyword>
<dbReference type="GO" id="GO:0016491">
    <property type="term" value="F:oxidoreductase activity"/>
    <property type="evidence" value="ECO:0007669"/>
    <property type="project" value="UniProtKB-KW"/>
</dbReference>
<dbReference type="SUPFAM" id="SSF55103">
    <property type="entry name" value="FAD-linked oxidases, C-terminal domain"/>
    <property type="match status" value="1"/>
</dbReference>
<keyword evidence="4" id="KW-0560">Oxidoreductase</keyword>
<dbReference type="Gene3D" id="3.30.465.10">
    <property type="match status" value="1"/>
</dbReference>
<dbReference type="InterPro" id="IPR016166">
    <property type="entry name" value="FAD-bd_PCMH"/>
</dbReference>
<dbReference type="InterPro" id="IPR051914">
    <property type="entry name" value="FAD-linked_OxidoTrans_Type4"/>
</dbReference>
<gene>
    <name evidence="6" type="ORF">HMPREF1250_1778</name>
</gene>
<protein>
    <submittedName>
        <fullName evidence="6">Putative glycolate oxidase, subunit GlcD</fullName>
    </submittedName>
</protein>
<accession>U7UHF4</accession>
<dbReference type="Proteomes" id="UP000017090">
    <property type="component" value="Unassembled WGS sequence"/>
</dbReference>
<dbReference type="Gene3D" id="3.30.70.2190">
    <property type="match status" value="1"/>
</dbReference>
<dbReference type="InterPro" id="IPR004113">
    <property type="entry name" value="FAD-bd_oxidored_4_C"/>
</dbReference>
<keyword evidence="3" id="KW-0274">FAD</keyword>